<comment type="caution">
    <text evidence="3">The sequence shown here is derived from an EMBL/GenBank/DDBJ whole genome shotgun (WGS) entry which is preliminary data.</text>
</comment>
<feature type="compositionally biased region" description="Low complexity" evidence="1">
    <location>
        <begin position="92"/>
        <end position="104"/>
    </location>
</feature>
<dbReference type="SUPFAM" id="SSF48498">
    <property type="entry name" value="Tetracyclin repressor-like, C-terminal domain"/>
    <property type="match status" value="1"/>
</dbReference>
<dbReference type="InterPro" id="IPR036271">
    <property type="entry name" value="Tet_transcr_reg_TetR-rel_C_sf"/>
</dbReference>
<reference evidence="3" key="1">
    <citation type="submission" date="2013-08" db="EMBL/GenBank/DDBJ databases">
        <authorList>
            <person name="Mendez C."/>
            <person name="Richter M."/>
            <person name="Ferrer M."/>
            <person name="Sanchez J."/>
        </authorList>
    </citation>
    <scope>NUCLEOTIDE SEQUENCE</scope>
</reference>
<feature type="compositionally biased region" description="Basic and acidic residues" evidence="1">
    <location>
        <begin position="71"/>
        <end position="82"/>
    </location>
</feature>
<sequence>ELSAEEVAWRLHLGFSVMFHAFAGNDILKVFGRSAVSARDPDLIVKHVVPFVVAGIGSRPSGEKIAGGAQCREKPAARDGRPGGKKAGTRSAASPAAKPQAPCAERAPRTEVMLGSGVPVPGKTVSRKLPEGRTPSRQGRG</sequence>
<feature type="region of interest" description="Disordered" evidence="1">
    <location>
        <begin position="62"/>
        <end position="141"/>
    </location>
</feature>
<evidence type="ECO:0000259" key="2">
    <source>
        <dbReference type="Pfam" id="PF17939"/>
    </source>
</evidence>
<name>T0ZHB0_9ZZZZ</name>
<gene>
    <name evidence="3" type="ORF">B1A_21307</name>
</gene>
<reference evidence="3" key="2">
    <citation type="journal article" date="2014" name="ISME J.">
        <title>Microbial stratification in low pH oxic and suboxic macroscopic growths along an acid mine drainage.</title>
        <authorList>
            <person name="Mendez-Garcia C."/>
            <person name="Mesa V."/>
            <person name="Sprenger R.R."/>
            <person name="Richter M."/>
            <person name="Diez M.S."/>
            <person name="Solano J."/>
            <person name="Bargiela R."/>
            <person name="Golyshina O.V."/>
            <person name="Manteca A."/>
            <person name="Ramos J.L."/>
            <person name="Gallego J.R."/>
            <person name="Llorente I."/>
            <person name="Martins Dos Santos V.A."/>
            <person name="Jensen O.N."/>
            <person name="Pelaez A.I."/>
            <person name="Sanchez J."/>
            <person name="Ferrer M."/>
        </authorList>
    </citation>
    <scope>NUCLEOTIDE SEQUENCE</scope>
</reference>
<dbReference type="Gene3D" id="1.10.357.10">
    <property type="entry name" value="Tetracycline Repressor, domain 2"/>
    <property type="match status" value="1"/>
</dbReference>
<feature type="domain" description="PsrA tetracyclin repressor-like C-terminal" evidence="2">
    <location>
        <begin position="2"/>
        <end position="55"/>
    </location>
</feature>
<proteinExistence type="predicted"/>
<protein>
    <submittedName>
        <fullName evidence="3">TetR family transcriptional regulator</fullName>
    </submittedName>
</protein>
<dbReference type="Pfam" id="PF17939">
    <property type="entry name" value="TetR_C_30"/>
    <property type="match status" value="1"/>
</dbReference>
<evidence type="ECO:0000256" key="1">
    <source>
        <dbReference type="SAM" id="MobiDB-lite"/>
    </source>
</evidence>
<accession>T0ZHB0</accession>
<feature type="non-terminal residue" evidence="3">
    <location>
        <position position="1"/>
    </location>
</feature>
<dbReference type="InterPro" id="IPR041586">
    <property type="entry name" value="PsrA_TetR_C"/>
</dbReference>
<evidence type="ECO:0000313" key="3">
    <source>
        <dbReference type="EMBL" id="EQD28114.1"/>
    </source>
</evidence>
<dbReference type="AlphaFoldDB" id="T0ZHB0"/>
<organism evidence="3">
    <name type="scientific">mine drainage metagenome</name>
    <dbReference type="NCBI Taxonomy" id="410659"/>
    <lineage>
        <taxon>unclassified sequences</taxon>
        <taxon>metagenomes</taxon>
        <taxon>ecological metagenomes</taxon>
    </lineage>
</organism>
<dbReference type="EMBL" id="AUZX01015748">
    <property type="protein sequence ID" value="EQD28114.1"/>
    <property type="molecule type" value="Genomic_DNA"/>
</dbReference>